<evidence type="ECO:0000256" key="3">
    <source>
        <dbReference type="ARBA" id="ARBA00023125"/>
    </source>
</evidence>
<name>A0AAV2Z3H1_9STRA</name>
<sequence length="513" mass="57821">MAQTVVSHENMRATVAGGGKDTDANHSAPDRRVDGIDTRPSSLVMRHLGIRTMAAHATTTKKQRKERKPVCKWTEKEDLLMMKLVQKYGTRHWTIIGTKLPGRNGKQCRERWHNQLDPSIRKDPWTEEEERLLRESHERFGNKWAEIAKMLPGRTDNAIKNHWNSSKRRLSRNTATTPNTQHLLNGKRLLEHTNSGSSNTRSPRTTRTASMLGRVVKQTSTAFAAAGKRNISRSAARTAGHDGGHHQHYVFEGEFSKGWVTGLSLFVVVGGVGVPVRKRVTKGVIRMDKYRVLCLHGYRQNATKLRGRMAAYRRALKNSVEFVFVDGPIVVPYEPTTEEHAKIVNTSEQLDASEEESRQFSWWNYHIDDETGAHTYTNVHESIDYLVNVCREQGPFDGIFGFSQGGMMALALLQLQQTKPTEYPFDFKFGIFVAAGASLDPEYVFSTDKIDMPSLHVIGKTDAVVAPARSEALVEFFVSPTVFTHDGGHYIPANKDPKDAFRAFFKILPPKQP</sequence>
<accession>A0AAV2Z3H1</accession>
<proteinExistence type="predicted"/>
<keyword evidence="2" id="KW-0378">Hydrolase</keyword>
<dbReference type="GO" id="GO:0005737">
    <property type="term" value="C:cytoplasm"/>
    <property type="evidence" value="ECO:0007669"/>
    <property type="project" value="TreeGrafter"/>
</dbReference>
<dbReference type="FunFam" id="1.10.10.60:FF:000010">
    <property type="entry name" value="Transcriptional activator Myb isoform A"/>
    <property type="match status" value="1"/>
</dbReference>
<dbReference type="GO" id="GO:0016787">
    <property type="term" value="F:hydrolase activity"/>
    <property type="evidence" value="ECO:0007669"/>
    <property type="project" value="UniProtKB-KW"/>
</dbReference>
<evidence type="ECO:0000259" key="6">
    <source>
        <dbReference type="PROSITE" id="PS51293"/>
    </source>
</evidence>
<feature type="domain" description="HTH myb-type" evidence="7">
    <location>
        <begin position="117"/>
        <end position="171"/>
    </location>
</feature>
<keyword evidence="1" id="KW-0677">Repeat</keyword>
<dbReference type="EMBL" id="DAKRPA010000073">
    <property type="protein sequence ID" value="DAZ99953.1"/>
    <property type="molecule type" value="Genomic_DNA"/>
</dbReference>
<protein>
    <recommendedName>
        <fullName evidence="10">Serine hydrolase FSH domain-containing protein</fullName>
    </recommendedName>
</protein>
<feature type="domain" description="SANT" evidence="6">
    <location>
        <begin position="120"/>
        <end position="155"/>
    </location>
</feature>
<dbReference type="InterPro" id="IPR005645">
    <property type="entry name" value="FSH-like_dom"/>
</dbReference>
<feature type="compositionally biased region" description="Basic and acidic residues" evidence="4">
    <location>
        <begin position="20"/>
        <end position="37"/>
    </location>
</feature>
<dbReference type="GO" id="GO:0003677">
    <property type="term" value="F:DNA binding"/>
    <property type="evidence" value="ECO:0007669"/>
    <property type="project" value="UniProtKB-KW"/>
</dbReference>
<dbReference type="PROSITE" id="PS50090">
    <property type="entry name" value="MYB_LIKE"/>
    <property type="match status" value="2"/>
</dbReference>
<dbReference type="AlphaFoldDB" id="A0AAV2Z3H1"/>
<dbReference type="InterPro" id="IPR001005">
    <property type="entry name" value="SANT/Myb"/>
</dbReference>
<dbReference type="SUPFAM" id="SSF53474">
    <property type="entry name" value="alpha/beta-Hydrolases"/>
    <property type="match status" value="1"/>
</dbReference>
<dbReference type="InterPro" id="IPR029058">
    <property type="entry name" value="AB_hydrolase_fold"/>
</dbReference>
<dbReference type="PROSITE" id="PS51294">
    <property type="entry name" value="HTH_MYB"/>
    <property type="match status" value="2"/>
</dbReference>
<dbReference type="CDD" id="cd00167">
    <property type="entry name" value="SANT"/>
    <property type="match status" value="2"/>
</dbReference>
<keyword evidence="9" id="KW-1185">Reference proteome</keyword>
<dbReference type="Pfam" id="PF03959">
    <property type="entry name" value="FSH1"/>
    <property type="match status" value="1"/>
</dbReference>
<dbReference type="Gene3D" id="3.40.50.1820">
    <property type="entry name" value="alpha/beta hydrolase"/>
    <property type="match status" value="1"/>
</dbReference>
<dbReference type="GO" id="GO:0005634">
    <property type="term" value="C:nucleus"/>
    <property type="evidence" value="ECO:0007669"/>
    <property type="project" value="TreeGrafter"/>
</dbReference>
<evidence type="ECO:0000256" key="2">
    <source>
        <dbReference type="ARBA" id="ARBA00022801"/>
    </source>
</evidence>
<comment type="caution">
    <text evidence="8">The sequence shown here is derived from an EMBL/GenBank/DDBJ whole genome shotgun (WGS) entry which is preliminary data.</text>
</comment>
<reference evidence="8" key="2">
    <citation type="journal article" date="2023" name="Microbiol Resour">
        <title>Decontamination and Annotation of the Draft Genome Sequence of the Oomycete Lagenidium giganteum ARSEF 373.</title>
        <authorList>
            <person name="Morgan W.R."/>
            <person name="Tartar A."/>
        </authorList>
    </citation>
    <scope>NUCLEOTIDE SEQUENCE</scope>
    <source>
        <strain evidence="8">ARSEF 373</strain>
    </source>
</reference>
<dbReference type="InterPro" id="IPR050593">
    <property type="entry name" value="LovG"/>
</dbReference>
<feature type="domain" description="Myb-like" evidence="5">
    <location>
        <begin position="117"/>
        <end position="167"/>
    </location>
</feature>
<dbReference type="InterPro" id="IPR009057">
    <property type="entry name" value="Homeodomain-like_sf"/>
</dbReference>
<feature type="compositionally biased region" description="Low complexity" evidence="4">
    <location>
        <begin position="193"/>
        <end position="209"/>
    </location>
</feature>
<dbReference type="SMART" id="SM00717">
    <property type="entry name" value="SANT"/>
    <property type="match status" value="2"/>
</dbReference>
<dbReference type="SUPFAM" id="SSF46689">
    <property type="entry name" value="Homeodomain-like"/>
    <property type="match status" value="1"/>
</dbReference>
<evidence type="ECO:0000256" key="4">
    <source>
        <dbReference type="SAM" id="MobiDB-lite"/>
    </source>
</evidence>
<gene>
    <name evidence="8" type="ORF">N0F65_008760</name>
</gene>
<evidence type="ECO:0000256" key="1">
    <source>
        <dbReference type="ARBA" id="ARBA00022737"/>
    </source>
</evidence>
<evidence type="ECO:0000259" key="5">
    <source>
        <dbReference type="PROSITE" id="PS50090"/>
    </source>
</evidence>
<feature type="region of interest" description="Disordered" evidence="4">
    <location>
        <begin position="187"/>
        <end position="209"/>
    </location>
</feature>
<dbReference type="Gene3D" id="1.10.10.60">
    <property type="entry name" value="Homeodomain-like"/>
    <property type="match status" value="2"/>
</dbReference>
<dbReference type="PANTHER" id="PTHR48070">
    <property type="entry name" value="ESTERASE OVCA2"/>
    <property type="match status" value="1"/>
</dbReference>
<dbReference type="InterPro" id="IPR017884">
    <property type="entry name" value="SANT_dom"/>
</dbReference>
<dbReference type="Proteomes" id="UP001146120">
    <property type="component" value="Unassembled WGS sequence"/>
</dbReference>
<dbReference type="PROSITE" id="PS51293">
    <property type="entry name" value="SANT"/>
    <property type="match status" value="1"/>
</dbReference>
<dbReference type="InterPro" id="IPR017930">
    <property type="entry name" value="Myb_dom"/>
</dbReference>
<dbReference type="PANTHER" id="PTHR48070:SF6">
    <property type="entry name" value="ESTERASE OVCA2"/>
    <property type="match status" value="1"/>
</dbReference>
<evidence type="ECO:0000313" key="8">
    <source>
        <dbReference type="EMBL" id="DAZ99953.1"/>
    </source>
</evidence>
<evidence type="ECO:0000259" key="7">
    <source>
        <dbReference type="PROSITE" id="PS51294"/>
    </source>
</evidence>
<dbReference type="Pfam" id="PF00249">
    <property type="entry name" value="Myb_DNA-binding"/>
    <property type="match status" value="2"/>
</dbReference>
<feature type="region of interest" description="Disordered" evidence="4">
    <location>
        <begin position="1"/>
        <end position="37"/>
    </location>
</feature>
<evidence type="ECO:0008006" key="10">
    <source>
        <dbReference type="Google" id="ProtNLM"/>
    </source>
</evidence>
<feature type="domain" description="HTH myb-type" evidence="7">
    <location>
        <begin position="65"/>
        <end position="116"/>
    </location>
</feature>
<organism evidence="8 9">
    <name type="scientific">Lagenidium giganteum</name>
    <dbReference type="NCBI Taxonomy" id="4803"/>
    <lineage>
        <taxon>Eukaryota</taxon>
        <taxon>Sar</taxon>
        <taxon>Stramenopiles</taxon>
        <taxon>Oomycota</taxon>
        <taxon>Peronosporomycetes</taxon>
        <taxon>Pythiales</taxon>
        <taxon>Pythiaceae</taxon>
    </lineage>
</organism>
<evidence type="ECO:0000313" key="9">
    <source>
        <dbReference type="Proteomes" id="UP001146120"/>
    </source>
</evidence>
<feature type="domain" description="Myb-like" evidence="5">
    <location>
        <begin position="72"/>
        <end position="116"/>
    </location>
</feature>
<keyword evidence="3" id="KW-0238">DNA-binding</keyword>
<reference evidence="8" key="1">
    <citation type="submission" date="2022-11" db="EMBL/GenBank/DDBJ databases">
        <authorList>
            <person name="Morgan W.R."/>
            <person name="Tartar A."/>
        </authorList>
    </citation>
    <scope>NUCLEOTIDE SEQUENCE</scope>
    <source>
        <strain evidence="8">ARSEF 373</strain>
    </source>
</reference>